<dbReference type="AlphaFoldDB" id="A0A834ZZE2"/>
<dbReference type="Gene3D" id="3.40.50.2000">
    <property type="entry name" value="Glycogen Phosphorylase B"/>
    <property type="match status" value="2"/>
</dbReference>
<dbReference type="SUPFAM" id="SSF53756">
    <property type="entry name" value="UDP-Glycosyltransferase/glycogen phosphorylase"/>
    <property type="match status" value="1"/>
</dbReference>
<dbReference type="Pfam" id="PF00201">
    <property type="entry name" value="UDPGT"/>
    <property type="match status" value="1"/>
</dbReference>
<keyword evidence="3" id="KW-0808">Transferase</keyword>
<evidence type="ECO:0000313" key="6">
    <source>
        <dbReference type="Proteomes" id="UP000655225"/>
    </source>
</evidence>
<evidence type="ECO:0000256" key="1">
    <source>
        <dbReference type="ARBA" id="ARBA00009995"/>
    </source>
</evidence>
<dbReference type="PANTHER" id="PTHR48049:SF75">
    <property type="entry name" value="UDP-RHAMNOSE:RHAMNOSYLTRANSFERASE 1"/>
    <property type="match status" value="1"/>
</dbReference>
<dbReference type="FunFam" id="3.40.50.2000:FF:000037">
    <property type="entry name" value="Glycosyltransferase"/>
    <property type="match status" value="1"/>
</dbReference>
<dbReference type="PANTHER" id="PTHR48049">
    <property type="entry name" value="GLYCOSYLTRANSFERASE"/>
    <property type="match status" value="1"/>
</dbReference>
<evidence type="ECO:0000256" key="2">
    <source>
        <dbReference type="ARBA" id="ARBA00022676"/>
    </source>
</evidence>
<keyword evidence="6" id="KW-1185">Reference proteome</keyword>
<comment type="similarity">
    <text evidence="1">Belongs to the UDP-glycosyltransferase family.</text>
</comment>
<dbReference type="CDD" id="cd03784">
    <property type="entry name" value="GT1_Gtf-like"/>
    <property type="match status" value="1"/>
</dbReference>
<evidence type="ECO:0000313" key="5">
    <source>
        <dbReference type="EMBL" id="KAF8411352.1"/>
    </source>
</evidence>
<protein>
    <recommendedName>
        <fullName evidence="7">Glycosyltransferase</fullName>
    </recommendedName>
</protein>
<comment type="caution">
    <text evidence="5">The sequence shown here is derived from an EMBL/GenBank/DDBJ whole genome shotgun (WGS) entry which is preliminary data.</text>
</comment>
<sequence length="470" mass="52896">MATKHGHVIMFPWLAFGHMLPFLELSKNLAAKGVRISFVSTPRNIQRLPPIPPNLADRIKLIEIPLPSVDVLPENSEATIDLPLEQIQYLKKAYDGMQGAFERLLQQVSPDLILFDFIAYWIPETAAKFGVPSAFFSVFSAATLTFLGSPVELRSSSRRTRPENLTVAPDWVPFPSHVAFRPDQAAQIFQNLNFPDKTGVSSGYRLATTLECCNFVLVRSCEEFEGEYVNILQELYQKPVFPVGLLPPNPVEMTSLSACKSKWSDTFSWLDKQAPKSVVFVGFGSEGKLTTDQVHELAFGLEFSALPFIWTLRKPEGIAIADLFPWGFEDRTTGRGMVCFGWAPQQDILAHPAIGGCLFHSGWGSIIESLYYGHPLILLPMMADQGLNARLLVEKGTGFEVERNEDGSFTREAVAKSLRLVMVDQKEESLRLKADQMRTIFANHDLHEDYINRFIQYLDNYKSMEHPMSI</sequence>
<dbReference type="OMA" id="LMMFPWL"/>
<keyword evidence="4" id="KW-0732">Signal</keyword>
<dbReference type="EMBL" id="JABCRI010000002">
    <property type="protein sequence ID" value="KAF8411352.1"/>
    <property type="molecule type" value="Genomic_DNA"/>
</dbReference>
<feature type="chain" id="PRO_5032269087" description="Glycosyltransferase" evidence="4">
    <location>
        <begin position="18"/>
        <end position="470"/>
    </location>
</feature>
<dbReference type="InterPro" id="IPR050481">
    <property type="entry name" value="UDP-glycosyltransf_plant"/>
</dbReference>
<evidence type="ECO:0008006" key="7">
    <source>
        <dbReference type="Google" id="ProtNLM"/>
    </source>
</evidence>
<feature type="signal peptide" evidence="4">
    <location>
        <begin position="1"/>
        <end position="17"/>
    </location>
</feature>
<dbReference type="FunFam" id="3.40.50.2000:FF:000088">
    <property type="entry name" value="Glycosyltransferase"/>
    <property type="match status" value="1"/>
</dbReference>
<reference evidence="5 6" key="1">
    <citation type="submission" date="2020-04" db="EMBL/GenBank/DDBJ databases">
        <title>Plant Genome Project.</title>
        <authorList>
            <person name="Zhang R.-G."/>
        </authorList>
    </citation>
    <scope>NUCLEOTIDE SEQUENCE [LARGE SCALE GENOMIC DNA]</scope>
    <source>
        <strain evidence="5">YNK0</strain>
        <tissue evidence="5">Leaf</tissue>
    </source>
</reference>
<proteinExistence type="inferred from homology"/>
<evidence type="ECO:0000256" key="3">
    <source>
        <dbReference type="ARBA" id="ARBA00022679"/>
    </source>
</evidence>
<organism evidence="5 6">
    <name type="scientific">Tetracentron sinense</name>
    <name type="common">Spur-leaf</name>
    <dbReference type="NCBI Taxonomy" id="13715"/>
    <lineage>
        <taxon>Eukaryota</taxon>
        <taxon>Viridiplantae</taxon>
        <taxon>Streptophyta</taxon>
        <taxon>Embryophyta</taxon>
        <taxon>Tracheophyta</taxon>
        <taxon>Spermatophyta</taxon>
        <taxon>Magnoliopsida</taxon>
        <taxon>Trochodendrales</taxon>
        <taxon>Trochodendraceae</taxon>
        <taxon>Tetracentron</taxon>
    </lineage>
</organism>
<keyword evidence="2" id="KW-0328">Glycosyltransferase</keyword>
<gene>
    <name evidence="5" type="ORF">HHK36_003899</name>
</gene>
<evidence type="ECO:0000256" key="4">
    <source>
        <dbReference type="SAM" id="SignalP"/>
    </source>
</evidence>
<accession>A0A834ZZE2</accession>
<dbReference type="InterPro" id="IPR002213">
    <property type="entry name" value="UDP_glucos_trans"/>
</dbReference>
<name>A0A834ZZE2_TETSI</name>
<dbReference type="Proteomes" id="UP000655225">
    <property type="component" value="Unassembled WGS sequence"/>
</dbReference>
<dbReference type="GO" id="GO:0035251">
    <property type="term" value="F:UDP-glucosyltransferase activity"/>
    <property type="evidence" value="ECO:0007669"/>
    <property type="project" value="InterPro"/>
</dbReference>
<dbReference type="OrthoDB" id="5835829at2759"/>